<proteinExistence type="predicted"/>
<keyword evidence="2" id="KW-1185">Reference proteome</keyword>
<dbReference type="GeneID" id="55616992"/>
<protein>
    <submittedName>
        <fullName evidence="1">Uncharacterized protein</fullName>
    </submittedName>
</protein>
<dbReference type="RefSeq" id="YP_009846622.1">
    <property type="nucleotide sequence ID" value="NC_048771.1"/>
</dbReference>
<dbReference type="KEGG" id="vg:55616992"/>
<evidence type="ECO:0000313" key="2">
    <source>
        <dbReference type="Proteomes" id="UP000323739"/>
    </source>
</evidence>
<evidence type="ECO:0000313" key="1">
    <source>
        <dbReference type="EMBL" id="QEG08538.1"/>
    </source>
</evidence>
<gene>
    <name evidence="1" type="primary">4L372D_074</name>
</gene>
<sequence length="142" mass="16808">MKMEIDSVRLEHYVYKSGTQGIVCKVFQGDTKEYTVVYEFNVHVLRGCYQFERSLFLMEDRKVIGPLSGLPMKLSFDSDIVSNPRNIDIWDKQLLKILNPQIDNTTWEIFQILKDLVDNRVEEEYTLERIRSILQKENKIES</sequence>
<dbReference type="Proteomes" id="UP000323739">
    <property type="component" value="Segment"/>
</dbReference>
<dbReference type="EMBL" id="MK813939">
    <property type="protein sequence ID" value="QEG08538.1"/>
    <property type="molecule type" value="Genomic_DNA"/>
</dbReference>
<organism evidence="1 2">
    <name type="scientific">Aeromonas phage 4L372D</name>
    <dbReference type="NCBI Taxonomy" id="2588518"/>
    <lineage>
        <taxon>Viruses</taxon>
        <taxon>Duplodnaviria</taxon>
        <taxon>Heunggongvirae</taxon>
        <taxon>Uroviricota</taxon>
        <taxon>Caudoviricetes</taxon>
        <taxon>Plateaulakevirus</taxon>
        <taxon>Plateaulakevirus pv4L372D</taxon>
    </lineage>
</organism>
<accession>A0A5B9N3C2</accession>
<reference evidence="1 2" key="1">
    <citation type="submission" date="2019-04" db="EMBL/GenBank/DDBJ databases">
        <title>Nine Novel Phages from a Plateau Lake in Southwest China Provide Insights into Aeromonas Phage Diversity.</title>
        <authorList>
            <person name="Xiao W."/>
            <person name="Bai M."/>
            <person name="Wang Y."/>
            <person name="Cui X."/>
        </authorList>
    </citation>
    <scope>NUCLEOTIDE SEQUENCE [LARGE SCALE GENOMIC DNA]</scope>
</reference>
<name>A0A5B9N3C2_9CAUD</name>